<feature type="domain" description="DDE Tnp4" evidence="3">
    <location>
        <begin position="179"/>
        <end position="258"/>
    </location>
</feature>
<evidence type="ECO:0000313" key="5">
    <source>
        <dbReference type="Proteomes" id="UP000053660"/>
    </source>
</evidence>
<keyword evidence="2" id="KW-0479">Metal-binding</keyword>
<organism evidence="4 5">
    <name type="scientific">Oesophagostomum dentatum</name>
    <name type="common">Nodular worm</name>
    <dbReference type="NCBI Taxonomy" id="61180"/>
    <lineage>
        <taxon>Eukaryota</taxon>
        <taxon>Metazoa</taxon>
        <taxon>Ecdysozoa</taxon>
        <taxon>Nematoda</taxon>
        <taxon>Chromadorea</taxon>
        <taxon>Rhabditida</taxon>
        <taxon>Rhabditina</taxon>
        <taxon>Rhabditomorpha</taxon>
        <taxon>Strongyloidea</taxon>
        <taxon>Strongylidae</taxon>
        <taxon>Oesophagostomum</taxon>
    </lineage>
</organism>
<evidence type="ECO:0000259" key="3">
    <source>
        <dbReference type="Pfam" id="PF13359"/>
    </source>
</evidence>
<dbReference type="Proteomes" id="UP000053660">
    <property type="component" value="Unassembled WGS sequence"/>
</dbReference>
<dbReference type="Pfam" id="PF13359">
    <property type="entry name" value="DDE_Tnp_4"/>
    <property type="match status" value="1"/>
</dbReference>
<sequence>MTFNNPSDLVNIVWALELIQAMAENIKSDERTRLYVREEHRPFLYSRFRNFDSYLVTQNRRTSATIRGYCHVNSKTYSSGLARICNKSLSMPHPSVDSEDCSFTWEMIRYVGHGYGYGSLAEELNIGRQTVSDIVAEMADVINIFLFAEAFPPLTPEMMEDCAVKAQERYDYPRAAGFMDGKHVSLRKPKNSGSTYWNYKSCHSIILLAVWDCDYRFITFDTFFELHYEVFPETAMLNEVGPVQYHILVDGGFAQGIDMYAPSLNRRRRQRVNAASMPSIAGLGE</sequence>
<dbReference type="GO" id="GO:0046872">
    <property type="term" value="F:metal ion binding"/>
    <property type="evidence" value="ECO:0007669"/>
    <property type="project" value="UniProtKB-KW"/>
</dbReference>
<gene>
    <name evidence="4" type="ORF">OESDEN_14629</name>
</gene>
<accession>A0A0B1SR56</accession>
<name>A0A0B1SR56_OESDE</name>
<dbReference type="AlphaFoldDB" id="A0A0B1SR56"/>
<protein>
    <recommendedName>
        <fullName evidence="3">DDE Tnp4 domain-containing protein</fullName>
    </recommendedName>
</protein>
<reference evidence="4 5" key="1">
    <citation type="submission" date="2014-03" db="EMBL/GenBank/DDBJ databases">
        <title>Draft genome of the hookworm Oesophagostomum dentatum.</title>
        <authorList>
            <person name="Mitreva M."/>
        </authorList>
    </citation>
    <scope>NUCLEOTIDE SEQUENCE [LARGE SCALE GENOMIC DNA]</scope>
    <source>
        <strain evidence="4 5">OD-Hann</strain>
    </source>
</reference>
<dbReference type="InterPro" id="IPR027806">
    <property type="entry name" value="HARBI1_dom"/>
</dbReference>
<evidence type="ECO:0000313" key="4">
    <source>
        <dbReference type="EMBL" id="KHJ85640.1"/>
    </source>
</evidence>
<keyword evidence="5" id="KW-1185">Reference proteome</keyword>
<dbReference type="EMBL" id="KN563111">
    <property type="protein sequence ID" value="KHJ85640.1"/>
    <property type="molecule type" value="Genomic_DNA"/>
</dbReference>
<comment type="cofactor">
    <cofactor evidence="1">
        <name>a divalent metal cation</name>
        <dbReference type="ChEBI" id="CHEBI:60240"/>
    </cofactor>
</comment>
<evidence type="ECO:0000256" key="1">
    <source>
        <dbReference type="ARBA" id="ARBA00001968"/>
    </source>
</evidence>
<dbReference type="OrthoDB" id="5874107at2759"/>
<evidence type="ECO:0000256" key="2">
    <source>
        <dbReference type="ARBA" id="ARBA00022723"/>
    </source>
</evidence>
<proteinExistence type="predicted"/>